<dbReference type="SMART" id="SM00355">
    <property type="entry name" value="ZnF_C2H2"/>
    <property type="match status" value="2"/>
</dbReference>
<dbReference type="GO" id="GO:0006355">
    <property type="term" value="P:regulation of DNA-templated transcription"/>
    <property type="evidence" value="ECO:0007669"/>
    <property type="project" value="TreeGrafter"/>
</dbReference>
<feature type="compositionally biased region" description="Low complexity" evidence="2">
    <location>
        <begin position="518"/>
        <end position="535"/>
    </location>
</feature>
<evidence type="ECO:0000259" key="3">
    <source>
        <dbReference type="PROSITE" id="PS50157"/>
    </source>
</evidence>
<feature type="region of interest" description="Disordered" evidence="2">
    <location>
        <begin position="256"/>
        <end position="316"/>
    </location>
</feature>
<sequence>MTLGGSRALLSKAMESRQQQQLQLFNNVSKLTFNIPDSKMMERLNLDKLLKYGPTTPLISPGSNHHHSPHHQTLSGFTSTGNTLFDIASLMLFGTHALPIRLKILLDRLLCALEHDEFVNLLHAFGWTYEDYSRGYMLQDSIGNILTKWIIVSKEEEIYIIQLFLKFPETKAIAQNFVMNETASQFAGQFNPASSAIAAAAAAAASLAGNAVAGAGQNHNNQCNAIATIAQKFKDYELKKLADCTNSNLITDSILVGKNQPSNNSKSNSVSSANRSSSHASDSAVNNTTNNISNSSNKRPRSVENKQNQKANHQFEFSIENFVKSKNSKQSINIEDNELISKQSISKQSSSSSNNINPLNISSSTLKSSDRLSKNHHQQQLHRSNLNDSIGPFDFHKKTSEPINHLPRTTTELSQFMPSNIIPITSTSKTSPTTSISSIAVAPNPLFSLANPLTNFNNLLNPATAAALLSDPNKYPNAVSDYFKVDLTNPATAAAFAHQKNLDFGLSFTANNDSSKMTSLSSPPTATTPSSLTSSNQTKKSDRNERKQNSKTTDQQASLTSSAINLSSSNKSPPSNHRSSGSNQNESSYHSHHRHHNHHGKNKQNKHLRKSNNPTKRRWDPLILSSLTTNPATGKKRVQCSVCLKTFCDKGALKIHFSAVHLREMHKCTVEGCNMMFSSRRSRNRHSANPNPKLHTPNFRRKINPHDGRTANPYPMIPPPPGTIFGIPGMNGGVITNLDPLKTSFSSSDHSDKTDFAIDFNSMSSHSSRATPNEEIIDEDDDDDDDDDVDDIEDDEEEDDDDDDDDIIGEDNDDELSENDLDQNTNVDDYDGDDRHRDHTDSNDDDGDIVKNDSIVRKKGANKNRKNRAENQNGDDRLQQSHDRKKNVERNEIVRNHDADDLCIDLSYNTTNNNDLHHKDDNTNHHSNHKSPRKRKNFNPIKFSMNNNNNNDDHYKYPILSDNDDDNEGEGLDDLNDDHDDSTSSTSIETDVADLDCKKFDVNNEDIDEEIDIDPSDLSTNKIKSKQRDSSERIKNNFKNDRTELSPSKKKFLDTDRNRSGSLSPSQMRSPHKSPSPSSSPKSSLRKSLDESLSRKNQNILAN</sequence>
<dbReference type="GO" id="GO:0008270">
    <property type="term" value="F:zinc ion binding"/>
    <property type="evidence" value="ECO:0007669"/>
    <property type="project" value="UniProtKB-KW"/>
</dbReference>
<dbReference type="EMBL" id="WVUK01000056">
    <property type="protein sequence ID" value="KAF7493026.1"/>
    <property type="molecule type" value="Genomic_DNA"/>
</dbReference>
<organism evidence="4">
    <name type="scientific">Sarcoptes scabiei</name>
    <name type="common">Itch mite</name>
    <name type="synonym">Acarus scabiei</name>
    <dbReference type="NCBI Taxonomy" id="52283"/>
    <lineage>
        <taxon>Eukaryota</taxon>
        <taxon>Metazoa</taxon>
        <taxon>Ecdysozoa</taxon>
        <taxon>Arthropoda</taxon>
        <taxon>Chelicerata</taxon>
        <taxon>Arachnida</taxon>
        <taxon>Acari</taxon>
        <taxon>Acariformes</taxon>
        <taxon>Sarcoptiformes</taxon>
        <taxon>Astigmata</taxon>
        <taxon>Psoroptidia</taxon>
        <taxon>Sarcoptoidea</taxon>
        <taxon>Sarcoptidae</taxon>
        <taxon>Sarcoptinae</taxon>
        <taxon>Sarcoptes</taxon>
    </lineage>
</organism>
<feature type="compositionally biased region" description="Basic residues" evidence="2">
    <location>
        <begin position="857"/>
        <end position="866"/>
    </location>
</feature>
<gene>
    <name evidence="4" type="ORF">SSS_4059</name>
</gene>
<feature type="compositionally biased region" description="Low complexity" evidence="2">
    <location>
        <begin position="345"/>
        <end position="367"/>
    </location>
</feature>
<evidence type="ECO:0000313" key="5">
    <source>
        <dbReference type="EnsemblMetazoa" id="KAF7493026.1"/>
    </source>
</evidence>
<proteinExistence type="predicted"/>
<reference evidence="6" key="1">
    <citation type="journal article" date="2020" name="PLoS Negl. Trop. Dis.">
        <title>High-quality nuclear genome for Sarcoptes scabiei-A critical resource for a neglected parasite.</title>
        <authorList>
            <person name="Korhonen P.K."/>
            <person name="Gasser R.B."/>
            <person name="Ma G."/>
            <person name="Wang T."/>
            <person name="Stroehlein A.J."/>
            <person name="Young N.D."/>
            <person name="Ang C.S."/>
            <person name="Fernando D.D."/>
            <person name="Lu H.C."/>
            <person name="Taylor S."/>
            <person name="Reynolds S.L."/>
            <person name="Mofiz E."/>
            <person name="Najaraj S.H."/>
            <person name="Gowda H."/>
            <person name="Madugundu A."/>
            <person name="Renuse S."/>
            <person name="Holt D."/>
            <person name="Pandey A."/>
            <person name="Papenfuss A.T."/>
            <person name="Fischer K."/>
        </authorList>
    </citation>
    <scope>NUCLEOTIDE SEQUENCE [LARGE SCALE GENOMIC DNA]</scope>
</reference>
<feature type="region of interest" description="Disordered" evidence="2">
    <location>
        <begin position="763"/>
        <end position="893"/>
    </location>
</feature>
<accession>A0A834RCK3</accession>
<feature type="compositionally biased region" description="Low complexity" evidence="2">
    <location>
        <begin position="557"/>
        <end position="580"/>
    </location>
</feature>
<feature type="compositionally biased region" description="Basic and acidic residues" evidence="2">
    <location>
        <begin position="1026"/>
        <end position="1044"/>
    </location>
</feature>
<dbReference type="GO" id="GO:0005634">
    <property type="term" value="C:nucleus"/>
    <property type="evidence" value="ECO:0007669"/>
    <property type="project" value="TreeGrafter"/>
</dbReference>
<feature type="compositionally biased region" description="Basic and acidic residues" evidence="2">
    <location>
        <begin position="539"/>
        <end position="548"/>
    </location>
</feature>
<feature type="compositionally biased region" description="Basic residues" evidence="2">
    <location>
        <begin position="590"/>
        <end position="610"/>
    </location>
</feature>
<keyword evidence="6" id="KW-1185">Reference proteome</keyword>
<keyword evidence="1" id="KW-0479">Metal-binding</keyword>
<dbReference type="Proteomes" id="UP000070412">
    <property type="component" value="Unassembled WGS sequence"/>
</dbReference>
<name>A0A834RCK3_SARSC</name>
<dbReference type="PROSITE" id="PS00028">
    <property type="entry name" value="ZINC_FINGER_C2H2_1"/>
    <property type="match status" value="1"/>
</dbReference>
<reference evidence="5" key="3">
    <citation type="submission" date="2022-06" db="UniProtKB">
        <authorList>
            <consortium name="EnsemblMetazoa"/>
        </authorList>
    </citation>
    <scope>IDENTIFICATION</scope>
</reference>
<feature type="compositionally biased region" description="Low complexity" evidence="2">
    <location>
        <begin position="1073"/>
        <end position="1083"/>
    </location>
</feature>
<feature type="compositionally biased region" description="Acidic residues" evidence="2">
    <location>
        <begin position="962"/>
        <end position="980"/>
    </location>
</feature>
<reference evidence="4" key="2">
    <citation type="submission" date="2020-01" db="EMBL/GenBank/DDBJ databases">
        <authorList>
            <person name="Korhonen P.K.K."/>
            <person name="Guangxu M.G."/>
            <person name="Wang T.W."/>
            <person name="Stroehlein A.J.S."/>
            <person name="Young N.D."/>
            <person name="Ang C.-S.A."/>
            <person name="Fernando D.W.F."/>
            <person name="Lu H.L."/>
            <person name="Taylor S.T."/>
            <person name="Ehtesham M.E.M."/>
            <person name="Najaraj S.H.N."/>
            <person name="Harsha G.H.G."/>
            <person name="Madugundu A.M."/>
            <person name="Renuse S.R."/>
            <person name="Holt D.H."/>
            <person name="Pandey A.P."/>
            <person name="Papenfuss A.P."/>
            <person name="Gasser R.B.G."/>
            <person name="Fischer K.F."/>
        </authorList>
    </citation>
    <scope>NUCLEOTIDE SEQUENCE</scope>
    <source>
        <strain evidence="4">SSS_KF_BRIS2020</strain>
    </source>
</reference>
<feature type="region of interest" description="Disordered" evidence="2">
    <location>
        <begin position="914"/>
        <end position="990"/>
    </location>
</feature>
<dbReference type="InterPro" id="IPR040436">
    <property type="entry name" value="Disconnected-like"/>
</dbReference>
<feature type="compositionally biased region" description="Basic and acidic residues" evidence="2">
    <location>
        <begin position="833"/>
        <end position="856"/>
    </location>
</feature>
<evidence type="ECO:0000313" key="4">
    <source>
        <dbReference type="EMBL" id="KAF7493026.1"/>
    </source>
</evidence>
<dbReference type="PROSITE" id="PS50157">
    <property type="entry name" value="ZINC_FINGER_C2H2_2"/>
    <property type="match status" value="1"/>
</dbReference>
<dbReference type="InterPro" id="IPR013087">
    <property type="entry name" value="Znf_C2H2_type"/>
</dbReference>
<evidence type="ECO:0000256" key="1">
    <source>
        <dbReference type="PROSITE-ProRule" id="PRU00042"/>
    </source>
</evidence>
<dbReference type="InterPro" id="IPR016024">
    <property type="entry name" value="ARM-type_fold"/>
</dbReference>
<dbReference type="EnsemblMetazoa" id="SSS_4059s_mrna">
    <property type="protein sequence ID" value="KAF7493026.1"/>
    <property type="gene ID" value="SSS_4059"/>
</dbReference>
<feature type="region of interest" description="Disordered" evidence="2">
    <location>
        <begin position="345"/>
        <end position="403"/>
    </location>
</feature>
<evidence type="ECO:0000313" key="6">
    <source>
        <dbReference type="Proteomes" id="UP000070412"/>
    </source>
</evidence>
<feature type="compositionally biased region" description="Basic and acidic residues" evidence="2">
    <location>
        <begin position="874"/>
        <end position="893"/>
    </location>
</feature>
<keyword evidence="1" id="KW-0862">Zinc</keyword>
<dbReference type="SUPFAM" id="SSF48371">
    <property type="entry name" value="ARM repeat"/>
    <property type="match status" value="1"/>
</dbReference>
<feature type="region of interest" description="Disordered" evidence="2">
    <location>
        <begin position="1010"/>
        <end position="1103"/>
    </location>
</feature>
<dbReference type="AlphaFoldDB" id="A0A834RCK3"/>
<dbReference type="OrthoDB" id="10070972at2759"/>
<feature type="region of interest" description="Disordered" evidence="2">
    <location>
        <begin position="681"/>
        <end position="710"/>
    </location>
</feature>
<feature type="compositionally biased region" description="Acidic residues" evidence="2">
    <location>
        <begin position="775"/>
        <end position="821"/>
    </location>
</feature>
<dbReference type="PANTHER" id="PTHR15021:SF0">
    <property type="entry name" value="DISCO-RELATED, ISOFORM A-RELATED"/>
    <property type="match status" value="1"/>
</dbReference>
<protein>
    <submittedName>
        <fullName evidence="4">Protein disconnected</fullName>
    </submittedName>
</protein>
<dbReference type="PANTHER" id="PTHR15021">
    <property type="entry name" value="DISCONNECTED-RELATED"/>
    <property type="match status" value="1"/>
</dbReference>
<keyword evidence="1" id="KW-0863">Zinc-finger</keyword>
<feature type="compositionally biased region" description="Basic residues" evidence="2">
    <location>
        <begin position="926"/>
        <end position="937"/>
    </location>
</feature>
<feature type="compositionally biased region" description="Low complexity" evidence="2">
    <location>
        <begin position="262"/>
        <end position="297"/>
    </location>
</feature>
<feature type="domain" description="C2H2-type" evidence="3">
    <location>
        <begin position="638"/>
        <end position="666"/>
    </location>
</feature>
<feature type="region of interest" description="Disordered" evidence="2">
    <location>
        <begin position="513"/>
        <end position="629"/>
    </location>
</feature>
<evidence type="ECO:0000256" key="2">
    <source>
        <dbReference type="SAM" id="MobiDB-lite"/>
    </source>
</evidence>
<dbReference type="Gene3D" id="3.30.160.60">
    <property type="entry name" value="Classic Zinc Finger"/>
    <property type="match status" value="1"/>
</dbReference>
<feature type="compositionally biased region" description="Basic and acidic residues" evidence="2">
    <location>
        <begin position="915"/>
        <end position="924"/>
    </location>
</feature>